<feature type="domain" description="Transcobalamin-like C-terminal" evidence="2">
    <location>
        <begin position="66"/>
        <end position="120"/>
    </location>
</feature>
<sequence>MVRRLLVLTALTALALALAASALAATITVRVEGKTRSIFGSLPVTVEASNAMQALDIASTLGEFHYQVVDSSFGPYVSQIGKYPAAGASGWVFKVNGASPPVGADKVELKDGDAVLWYFATFGDLGGPATLELKAAGAGCYALSALDDAGKKVALRSASLHVDGRRVKVPAGGKACVGRHTGLVRAFAVGAVRSNAVR</sequence>
<gene>
    <name evidence="3" type="ORF">Gocc_2845</name>
</gene>
<evidence type="ECO:0000259" key="2">
    <source>
        <dbReference type="Pfam" id="PF14478"/>
    </source>
</evidence>
<evidence type="ECO:0000256" key="1">
    <source>
        <dbReference type="SAM" id="SignalP"/>
    </source>
</evidence>
<accession>A0A7M2YV65</accession>
<feature type="chain" id="PRO_5029654680" description="Transcobalamin-like C-terminal domain-containing protein" evidence="1">
    <location>
        <begin position="25"/>
        <end position="198"/>
    </location>
</feature>
<protein>
    <recommendedName>
        <fullName evidence="2">Transcobalamin-like C-terminal domain-containing protein</fullName>
    </recommendedName>
</protein>
<name>A0A7M2YV65_9ACTN</name>
<comment type="caution">
    <text evidence="3">The sequence shown here is derived from an EMBL/GenBank/DDBJ whole genome shotgun (WGS) entry which is preliminary data.</text>
</comment>
<reference evidence="3 4" key="1">
    <citation type="submission" date="2018-07" db="EMBL/GenBank/DDBJ databases">
        <title>High-quality-draft genome sequence of Gaiella occulta.</title>
        <authorList>
            <person name="Severino R."/>
            <person name="Froufe H.J.C."/>
            <person name="Rainey F.A."/>
            <person name="Barroso C."/>
            <person name="Albuquerque L."/>
            <person name="Lobo-Da-Cunha A."/>
            <person name="Da Costa M.S."/>
            <person name="Egas C."/>
        </authorList>
    </citation>
    <scope>NUCLEOTIDE SEQUENCE [LARGE SCALE GENOMIC DNA]</scope>
    <source>
        <strain evidence="3 4">F2-233</strain>
    </source>
</reference>
<dbReference type="RefSeq" id="WP_114797234.1">
    <property type="nucleotide sequence ID" value="NZ_QQZY01000009.1"/>
</dbReference>
<reference evidence="4" key="2">
    <citation type="journal article" date="2019" name="MicrobiologyOpen">
        <title>High-quality draft genome sequence of Gaiella occulta isolated from a 150 meter deep mineral water borehole and comparison with the genome sequences of other deep-branching lineages of the phylum Actinobacteria.</title>
        <authorList>
            <person name="Severino R."/>
            <person name="Froufe H.J.C."/>
            <person name="Barroso C."/>
            <person name="Albuquerque L."/>
            <person name="Lobo-da-Cunha A."/>
            <person name="da Costa M.S."/>
            <person name="Egas C."/>
        </authorList>
    </citation>
    <scope>NUCLEOTIDE SEQUENCE [LARGE SCALE GENOMIC DNA]</scope>
    <source>
        <strain evidence="4">F2-233</strain>
    </source>
</reference>
<keyword evidence="1" id="KW-0732">Signal</keyword>
<dbReference type="Gene3D" id="2.170.130.30">
    <property type="match status" value="1"/>
</dbReference>
<evidence type="ECO:0000313" key="3">
    <source>
        <dbReference type="EMBL" id="RDI73489.1"/>
    </source>
</evidence>
<dbReference type="InterPro" id="IPR027954">
    <property type="entry name" value="Transcobalamin-like_C"/>
</dbReference>
<organism evidence="3 4">
    <name type="scientific">Gaiella occulta</name>
    <dbReference type="NCBI Taxonomy" id="1002870"/>
    <lineage>
        <taxon>Bacteria</taxon>
        <taxon>Bacillati</taxon>
        <taxon>Actinomycetota</taxon>
        <taxon>Thermoleophilia</taxon>
        <taxon>Gaiellales</taxon>
        <taxon>Gaiellaceae</taxon>
        <taxon>Gaiella</taxon>
    </lineage>
</organism>
<dbReference type="Pfam" id="PF14478">
    <property type="entry name" value="DUF4430"/>
    <property type="match status" value="1"/>
</dbReference>
<feature type="signal peptide" evidence="1">
    <location>
        <begin position="1"/>
        <end position="24"/>
    </location>
</feature>
<dbReference type="OrthoDB" id="9004184at2"/>
<proteinExistence type="predicted"/>
<keyword evidence="4" id="KW-1185">Reference proteome</keyword>
<dbReference type="AlphaFoldDB" id="A0A7M2YV65"/>
<evidence type="ECO:0000313" key="4">
    <source>
        <dbReference type="Proteomes" id="UP000254134"/>
    </source>
</evidence>
<dbReference type="Proteomes" id="UP000254134">
    <property type="component" value="Unassembled WGS sequence"/>
</dbReference>
<dbReference type="EMBL" id="QQZY01000009">
    <property type="protein sequence ID" value="RDI73489.1"/>
    <property type="molecule type" value="Genomic_DNA"/>
</dbReference>